<comment type="caution">
    <text evidence="11">The sequence shown here is derived from an EMBL/GenBank/DDBJ whole genome shotgun (WGS) entry which is preliminary data.</text>
</comment>
<dbReference type="PANTHER" id="PTHR43767:SF8">
    <property type="entry name" value="LONG-CHAIN-FATTY-ACID--COA LIGASE"/>
    <property type="match status" value="1"/>
</dbReference>
<reference evidence="11 12" key="1">
    <citation type="submission" date="2018-05" db="EMBL/GenBank/DDBJ databases">
        <title>Leucothrix arctica sp. nov., isolated from Arctic seawater.</title>
        <authorList>
            <person name="Choi A."/>
            <person name="Baek K."/>
        </authorList>
    </citation>
    <scope>NUCLEOTIDE SEQUENCE [LARGE SCALE GENOMIC DNA]</scope>
    <source>
        <strain evidence="11 12">JCM 18388</strain>
    </source>
</reference>
<dbReference type="GO" id="GO:0016020">
    <property type="term" value="C:membrane"/>
    <property type="evidence" value="ECO:0007669"/>
    <property type="project" value="UniProtKB-SubCell"/>
</dbReference>
<dbReference type="InterPro" id="IPR050237">
    <property type="entry name" value="ATP-dep_AMP-bd_enzyme"/>
</dbReference>
<sequence>MERIWLKQYPEGIAAEIDLREYTSLADLFRRSAERYADHVAFVSLGQELSYRNLDVLSKRMAAYLVKELGLYQGDRIALMIPNLLQYPVAVFAALRAGLTVVNIDPLCTQRELRYQLKDSGCRCVVALEDCARKLSNVVGDTDVETVILTQLADLLGIKRKTAVNFKHKWISSRVPTYQLKKSVCFSKTLRKSKSLYADPIIQPEDLALIQYTSGTEGVPKGVMLSHRNLIANTMQSASWASIDLRLGEETVVSALPLCHIFGFAATLLFPIKIGARNLLIADGRDCEIIVKLLEKYEFSMLVGVSTYFRELVRTEGFEALDFGELKLSLSGGMPVHPSVVKDWSQVTGTPIIECYGMTETSPAVTINPLHILKYNGTVGLPLPSTEVSIRDLSGNELGIDTPGELWVKGPQVMEGYWRQADATRQVMDKEGWFRTGDVAVISELGYLKVIDRIRDIVNVSGFVVYPSEVERLVLSLDSVKDAAVVAAPDDRSGEAVKLFVVPANPLEHDEEGILGFCRSKLSGYKCPKHIEFVERIPRLKSGRLLRRELRKTTYFGT</sequence>
<evidence type="ECO:0000256" key="5">
    <source>
        <dbReference type="ARBA" id="ARBA00023136"/>
    </source>
</evidence>
<dbReference type="PROSITE" id="PS00455">
    <property type="entry name" value="AMP_BINDING"/>
    <property type="match status" value="1"/>
</dbReference>
<evidence type="ECO:0000256" key="7">
    <source>
        <dbReference type="ARBA" id="ARBA00039545"/>
    </source>
</evidence>
<accession>A0A317CI25</accession>
<dbReference type="SUPFAM" id="SSF56801">
    <property type="entry name" value="Acetyl-CoA synthetase-like"/>
    <property type="match status" value="1"/>
</dbReference>
<keyword evidence="5" id="KW-0472">Membrane</keyword>
<keyword evidence="4 11" id="KW-0436">Ligase</keyword>
<dbReference type="Gene3D" id="3.40.50.12780">
    <property type="entry name" value="N-terminal domain of ligase-like"/>
    <property type="match status" value="1"/>
</dbReference>
<dbReference type="Proteomes" id="UP000245539">
    <property type="component" value="Unassembled WGS sequence"/>
</dbReference>
<evidence type="ECO:0000256" key="6">
    <source>
        <dbReference type="ARBA" id="ARBA00026121"/>
    </source>
</evidence>
<dbReference type="EC" id="6.2.1.3" evidence="6"/>
<dbReference type="PANTHER" id="PTHR43767">
    <property type="entry name" value="LONG-CHAIN-FATTY-ACID--COA LIGASE"/>
    <property type="match status" value="1"/>
</dbReference>
<dbReference type="AlphaFoldDB" id="A0A317CI25"/>
<dbReference type="InterPro" id="IPR042099">
    <property type="entry name" value="ANL_N_sf"/>
</dbReference>
<evidence type="ECO:0000256" key="4">
    <source>
        <dbReference type="ARBA" id="ARBA00022598"/>
    </source>
</evidence>
<evidence type="ECO:0000259" key="10">
    <source>
        <dbReference type="Pfam" id="PF13193"/>
    </source>
</evidence>
<gene>
    <name evidence="11" type="ORF">DKW60_08225</name>
</gene>
<feature type="domain" description="AMP-binding enzyme C-terminal" evidence="10">
    <location>
        <begin position="469"/>
        <end position="543"/>
    </location>
</feature>
<dbReference type="Pfam" id="PF13193">
    <property type="entry name" value="AMP-binding_C"/>
    <property type="match status" value="1"/>
</dbReference>
<dbReference type="InterPro" id="IPR045851">
    <property type="entry name" value="AMP-bd_C_sf"/>
</dbReference>
<feature type="domain" description="AMP-dependent synthetase/ligase" evidence="9">
    <location>
        <begin position="29"/>
        <end position="418"/>
    </location>
</feature>
<comment type="similarity">
    <text evidence="3">Belongs to the ATP-dependent AMP-binding enzyme family.</text>
</comment>
<organism evidence="11 12">
    <name type="scientific">Leucothrix pacifica</name>
    <dbReference type="NCBI Taxonomy" id="1247513"/>
    <lineage>
        <taxon>Bacteria</taxon>
        <taxon>Pseudomonadati</taxon>
        <taxon>Pseudomonadota</taxon>
        <taxon>Gammaproteobacteria</taxon>
        <taxon>Thiotrichales</taxon>
        <taxon>Thiotrichaceae</taxon>
        <taxon>Leucothrix</taxon>
    </lineage>
</organism>
<dbReference type="OrthoDB" id="9803968at2"/>
<evidence type="ECO:0000313" key="12">
    <source>
        <dbReference type="Proteomes" id="UP000245539"/>
    </source>
</evidence>
<dbReference type="GO" id="GO:0004467">
    <property type="term" value="F:long-chain fatty acid-CoA ligase activity"/>
    <property type="evidence" value="ECO:0007669"/>
    <property type="project" value="UniProtKB-EC"/>
</dbReference>
<evidence type="ECO:0000256" key="1">
    <source>
        <dbReference type="ARBA" id="ARBA00004170"/>
    </source>
</evidence>
<dbReference type="CDD" id="cd05936">
    <property type="entry name" value="FC-FACS_FadD_like"/>
    <property type="match status" value="1"/>
</dbReference>
<evidence type="ECO:0000313" key="11">
    <source>
        <dbReference type="EMBL" id="PWQ98205.1"/>
    </source>
</evidence>
<comment type="subcellular location">
    <subcellularLocation>
        <location evidence="1">Membrane</location>
        <topology evidence="1">Peripheral membrane protein</topology>
    </subcellularLocation>
</comment>
<dbReference type="Pfam" id="PF00501">
    <property type="entry name" value="AMP-binding"/>
    <property type="match status" value="1"/>
</dbReference>
<evidence type="ECO:0000259" key="9">
    <source>
        <dbReference type="Pfam" id="PF00501"/>
    </source>
</evidence>
<protein>
    <recommendedName>
        <fullName evidence="7">Long-chain-fatty-acid--CoA ligase</fullName>
        <ecNumber evidence="6">6.2.1.3</ecNumber>
    </recommendedName>
    <alternativeName>
        <fullName evidence="8">Long-chain acyl-CoA synthetase</fullName>
    </alternativeName>
</protein>
<dbReference type="InterPro" id="IPR025110">
    <property type="entry name" value="AMP-bd_C"/>
</dbReference>
<comment type="pathway">
    <text evidence="2">Lipid metabolism; fatty acid beta-oxidation.</text>
</comment>
<dbReference type="RefSeq" id="WP_109837177.1">
    <property type="nucleotide sequence ID" value="NZ_QGKM01000017.1"/>
</dbReference>
<evidence type="ECO:0000256" key="8">
    <source>
        <dbReference type="ARBA" id="ARBA00042773"/>
    </source>
</evidence>
<dbReference type="InterPro" id="IPR000873">
    <property type="entry name" value="AMP-dep_synth/lig_dom"/>
</dbReference>
<keyword evidence="12" id="KW-1185">Reference proteome</keyword>
<dbReference type="EMBL" id="QGKM01000017">
    <property type="protein sequence ID" value="PWQ98205.1"/>
    <property type="molecule type" value="Genomic_DNA"/>
</dbReference>
<dbReference type="FunFam" id="3.40.50.12780:FF:000003">
    <property type="entry name" value="Long-chain-fatty-acid--CoA ligase FadD"/>
    <property type="match status" value="1"/>
</dbReference>
<dbReference type="Gene3D" id="3.30.300.30">
    <property type="match status" value="1"/>
</dbReference>
<evidence type="ECO:0000256" key="2">
    <source>
        <dbReference type="ARBA" id="ARBA00005005"/>
    </source>
</evidence>
<proteinExistence type="inferred from homology"/>
<evidence type="ECO:0000256" key="3">
    <source>
        <dbReference type="ARBA" id="ARBA00006432"/>
    </source>
</evidence>
<name>A0A317CI25_9GAMM</name>
<dbReference type="InterPro" id="IPR020845">
    <property type="entry name" value="AMP-binding_CS"/>
</dbReference>